<reference evidence="2 3" key="1">
    <citation type="submission" date="2020-09" db="EMBL/GenBank/DDBJ databases">
        <title>Draft Genome Sequences of Oil-Oxidizing Bacteria Halomonas titanicae, Marinobacter lutaoensis, and Virgibacillus halodenitrificans Isolated from Highly Saline Environments.</title>
        <authorList>
            <person name="Grouzdev D.S."/>
            <person name="Sokolova D.S."/>
            <person name="Semenova E.M."/>
            <person name="Borzenkov I.A."/>
            <person name="Bidzhieva S.K."/>
            <person name="Poltaraus A.B."/>
            <person name="Nazina T.N."/>
        </authorList>
    </citation>
    <scope>NUCLEOTIDE SEQUENCE [LARGE SCALE GENOMIC DNA]</scope>
    <source>
        <strain evidence="2 3">VKM B-3472D</strain>
    </source>
</reference>
<dbReference type="Proteomes" id="UP000621631">
    <property type="component" value="Unassembled WGS sequence"/>
</dbReference>
<keyword evidence="1" id="KW-1133">Transmembrane helix</keyword>
<evidence type="ECO:0000313" key="3">
    <source>
        <dbReference type="Proteomes" id="UP000621631"/>
    </source>
</evidence>
<keyword evidence="1" id="KW-0472">Membrane</keyword>
<keyword evidence="3" id="KW-1185">Reference proteome</keyword>
<protein>
    <recommendedName>
        <fullName evidence="4">DUF4309 domain-containing protein</fullName>
    </recommendedName>
</protein>
<dbReference type="EMBL" id="JACWEZ010000002">
    <property type="protein sequence ID" value="MBD1222146.1"/>
    <property type="molecule type" value="Genomic_DNA"/>
</dbReference>
<comment type="caution">
    <text evidence="2">The sequence shown here is derived from an EMBL/GenBank/DDBJ whole genome shotgun (WGS) entry which is preliminary data.</text>
</comment>
<gene>
    <name evidence="2" type="ORF">IC602_05955</name>
</gene>
<evidence type="ECO:0000256" key="1">
    <source>
        <dbReference type="SAM" id="Phobius"/>
    </source>
</evidence>
<keyword evidence="1" id="KW-0812">Transmembrane</keyword>
<name>A0ABR7VK99_VIRHA</name>
<evidence type="ECO:0000313" key="2">
    <source>
        <dbReference type="EMBL" id="MBD1222146.1"/>
    </source>
</evidence>
<feature type="transmembrane region" description="Helical" evidence="1">
    <location>
        <begin position="12"/>
        <end position="31"/>
    </location>
</feature>
<evidence type="ECO:0008006" key="4">
    <source>
        <dbReference type="Google" id="ProtNLM"/>
    </source>
</evidence>
<accession>A0ABR7VK99</accession>
<sequence length="150" mass="17447">MCNSFGPFVKSIRKQIFISLLVLGVIIYFFIIQQRSTQITFEEALDEILSDQPIKKLMIADDKNEIIEIMNSKLVNDLMKDSAHMLLKQVENISIEPLYNITLYTEEYNIYALQVNETTVRIGRDFYVVRGNNIFFESIKQLTSKEPAIE</sequence>
<dbReference type="RefSeq" id="WP_189777528.1">
    <property type="nucleotide sequence ID" value="NZ_JACWEZ010000002.1"/>
</dbReference>
<proteinExistence type="predicted"/>
<organism evidence="2 3">
    <name type="scientific">Virgibacillus halodenitrificans</name>
    <name type="common">Bacillus halodenitrificans</name>
    <dbReference type="NCBI Taxonomy" id="1482"/>
    <lineage>
        <taxon>Bacteria</taxon>
        <taxon>Bacillati</taxon>
        <taxon>Bacillota</taxon>
        <taxon>Bacilli</taxon>
        <taxon>Bacillales</taxon>
        <taxon>Bacillaceae</taxon>
        <taxon>Virgibacillus</taxon>
    </lineage>
</organism>